<reference evidence="9" key="2">
    <citation type="submission" date="2022-10" db="EMBL/GenBank/DDBJ databases">
        <authorList>
            <person name="Aronson H.S."/>
        </authorList>
    </citation>
    <scope>NUCLEOTIDE SEQUENCE</scope>
    <source>
        <strain evidence="9">RS19-109</strain>
    </source>
</reference>
<name>A0A9X4RMH7_9BACT</name>
<evidence type="ECO:0000256" key="6">
    <source>
        <dbReference type="PROSITE-ProRule" id="PRU00278"/>
    </source>
</evidence>
<accession>A0A9X4RMH7</accession>
<comment type="caution">
    <text evidence="9">The sequence shown here is derived from an EMBL/GenBank/DDBJ whole genome shotgun (WGS) entry which is preliminary data.</text>
</comment>
<evidence type="ECO:0000256" key="2">
    <source>
        <dbReference type="ARBA" id="ARBA00022764"/>
    </source>
</evidence>
<dbReference type="Pfam" id="PF00639">
    <property type="entry name" value="Rotamase"/>
    <property type="match status" value="1"/>
</dbReference>
<evidence type="ECO:0000313" key="9">
    <source>
        <dbReference type="EMBL" id="MDG4476375.1"/>
    </source>
</evidence>
<dbReference type="InterPro" id="IPR050280">
    <property type="entry name" value="OMP_Chaperone_SurA"/>
</dbReference>
<dbReference type="GO" id="GO:0003755">
    <property type="term" value="F:peptidyl-prolyl cis-trans isomerase activity"/>
    <property type="evidence" value="ECO:0007669"/>
    <property type="project" value="UniProtKB-KW"/>
</dbReference>
<evidence type="ECO:0000313" key="10">
    <source>
        <dbReference type="Proteomes" id="UP001154240"/>
    </source>
</evidence>
<feature type="chain" id="PRO_5040856294" evidence="7">
    <location>
        <begin position="26"/>
        <end position="325"/>
    </location>
</feature>
<dbReference type="PANTHER" id="PTHR47637:SF1">
    <property type="entry name" value="CHAPERONE SURA"/>
    <property type="match status" value="1"/>
</dbReference>
<dbReference type="InterPro" id="IPR027304">
    <property type="entry name" value="Trigger_fact/SurA_dom_sf"/>
</dbReference>
<sequence length="325" mass="37129">MKFSLHVLCAALSLFGFFHPPVARAEMVDRIIAIVNDDVITFSDLNREGASVFRRITQEAPPEQVERTLLKAREDILSSLIDKLIVAQRAKKVGISVADSELDNSISRIVERNKTTPEKFWQQIVLMGSNEHDYRELIRSQILQERLIDYEIRSRVVVNEERIREYYDKNYAQKIKEDAYHVLQMGFAWQENTPAAKADALRRAEASRQQALAGQDFRTLARQSSDLPSAKDGGDIGVFKKSEMADYMSASISGLRAGQIGTIQETPGGYQFFKLLSDRGDIGLQASYEAVKEQIRKQLYEEAMNSQFQKWVKELRDQAYIKKIL</sequence>
<dbReference type="Gene3D" id="1.10.4030.10">
    <property type="entry name" value="Porin chaperone SurA, peptide-binding domain"/>
    <property type="match status" value="1"/>
</dbReference>
<proteinExistence type="predicted"/>
<evidence type="ECO:0000259" key="8">
    <source>
        <dbReference type="PROSITE" id="PS50198"/>
    </source>
</evidence>
<feature type="domain" description="PpiC" evidence="8">
    <location>
        <begin position="177"/>
        <end position="277"/>
    </location>
</feature>
<dbReference type="InterPro" id="IPR015391">
    <property type="entry name" value="SurA_N"/>
</dbReference>
<feature type="signal peptide" evidence="7">
    <location>
        <begin position="1"/>
        <end position="25"/>
    </location>
</feature>
<dbReference type="PANTHER" id="PTHR47637">
    <property type="entry name" value="CHAPERONE SURA"/>
    <property type="match status" value="1"/>
</dbReference>
<dbReference type="SUPFAM" id="SSF109998">
    <property type="entry name" value="Triger factor/SurA peptide-binding domain-like"/>
    <property type="match status" value="1"/>
</dbReference>
<keyword evidence="5 6" id="KW-0413">Isomerase</keyword>
<dbReference type="Pfam" id="PF09312">
    <property type="entry name" value="SurA_N"/>
    <property type="match status" value="1"/>
</dbReference>
<keyword evidence="2" id="KW-0574">Periplasm</keyword>
<dbReference type="EMBL" id="JAPHEH010000001">
    <property type="protein sequence ID" value="MDG4476375.1"/>
    <property type="molecule type" value="Genomic_DNA"/>
</dbReference>
<dbReference type="RefSeq" id="WP_307633343.1">
    <property type="nucleotide sequence ID" value="NZ_JAPHEH010000001.1"/>
</dbReference>
<dbReference type="SUPFAM" id="SSF54534">
    <property type="entry name" value="FKBP-like"/>
    <property type="match status" value="1"/>
</dbReference>
<evidence type="ECO:0000256" key="7">
    <source>
        <dbReference type="SAM" id="SignalP"/>
    </source>
</evidence>
<keyword evidence="1 7" id="KW-0732">Signal</keyword>
<dbReference type="Gene3D" id="3.10.50.40">
    <property type="match status" value="1"/>
</dbReference>
<organism evidence="9 10">
    <name type="scientific">Thiovibrio frasassiensis</name>
    <dbReference type="NCBI Taxonomy" id="2984131"/>
    <lineage>
        <taxon>Bacteria</taxon>
        <taxon>Pseudomonadati</taxon>
        <taxon>Thermodesulfobacteriota</taxon>
        <taxon>Desulfobulbia</taxon>
        <taxon>Desulfobulbales</taxon>
        <taxon>Thiovibrionaceae</taxon>
        <taxon>Thiovibrio</taxon>
    </lineage>
</organism>
<keyword evidence="3 6" id="KW-0697">Rotamase</keyword>
<dbReference type="AlphaFoldDB" id="A0A9X4RMH7"/>
<gene>
    <name evidence="9" type="ORF">OLX77_09415</name>
</gene>
<dbReference type="InterPro" id="IPR046357">
    <property type="entry name" value="PPIase_dom_sf"/>
</dbReference>
<keyword evidence="4" id="KW-0143">Chaperone</keyword>
<dbReference type="InterPro" id="IPR000297">
    <property type="entry name" value="PPIase_PpiC"/>
</dbReference>
<protein>
    <submittedName>
        <fullName evidence="9">SurA N-terminal domain-containing protein</fullName>
    </submittedName>
</protein>
<evidence type="ECO:0000256" key="5">
    <source>
        <dbReference type="ARBA" id="ARBA00023235"/>
    </source>
</evidence>
<evidence type="ECO:0000256" key="4">
    <source>
        <dbReference type="ARBA" id="ARBA00023186"/>
    </source>
</evidence>
<dbReference type="Proteomes" id="UP001154240">
    <property type="component" value="Unassembled WGS sequence"/>
</dbReference>
<evidence type="ECO:0000256" key="1">
    <source>
        <dbReference type="ARBA" id="ARBA00022729"/>
    </source>
</evidence>
<evidence type="ECO:0000256" key="3">
    <source>
        <dbReference type="ARBA" id="ARBA00023110"/>
    </source>
</evidence>
<keyword evidence="10" id="KW-1185">Reference proteome</keyword>
<dbReference type="PROSITE" id="PS50198">
    <property type="entry name" value="PPIC_PPIASE_2"/>
    <property type="match status" value="1"/>
</dbReference>
<reference evidence="9" key="1">
    <citation type="journal article" date="2022" name="bioRxiv">
        <title>Thiovibrio frasassiensisgen. nov., sp. nov., an autotrophic, elemental sulfur disproportionating bacterium isolated from sulfidic karst sediment, and proposal of Thiovibrionaceae fam. nov.</title>
        <authorList>
            <person name="Aronson H."/>
            <person name="Thomas C."/>
            <person name="Bhattacharyya M."/>
            <person name="Eckstein S."/>
            <person name="Jensen S."/>
            <person name="Barco R."/>
            <person name="Macalady J."/>
            <person name="Amend J."/>
        </authorList>
    </citation>
    <scope>NUCLEOTIDE SEQUENCE</scope>
    <source>
        <strain evidence="9">RS19-109</strain>
    </source>
</reference>